<accession>A0ABZ2HYG1</accession>
<sequence>MKNATRRKSPIPAIRAIVQAAEPGMWAQGAGLYLVVAKSGNASWAYRYSTKQGKRRTMTLAPFDEIDTTTMKALELQVAELAKQVANGCDPLVERHAANENSPPIAVAKVETFEEAARAFIAENRGDWKNEKHAAQWSSTLERYVYPVIGSKLPFDVTTADVVNVLRQEYKDATLWDGARETASRVRMRMEAVLGRAYALGKDDPRYAEQWATFRNPAQWKGHLDRIFKANRRTKRHFKAMDWKDLPAYFTQLISKSDFSSHALRLTILCATRTSETLNAKWSEIDFAERVWHIPAERMKAGQPHSVPLSNTAIELLSKLPRMEENPYIFPGSKKNRPLSNMAMLEILRGMNDQNFTVHGFRSAFRDWVSETTMHPDTIAEMALAHTIKNKTEAAYRRGTAFDRRRNLMQQWDDYLNMEVSEYKGKWRAFIAHELIV</sequence>
<proteinExistence type="inferred from homology"/>
<dbReference type="PROSITE" id="PS51900">
    <property type="entry name" value="CB"/>
    <property type="match status" value="1"/>
</dbReference>
<keyword evidence="9" id="KW-1185">Reference proteome</keyword>
<keyword evidence="2" id="KW-0229">DNA integration</keyword>
<evidence type="ECO:0000259" key="6">
    <source>
        <dbReference type="PROSITE" id="PS51898"/>
    </source>
</evidence>
<keyword evidence="3 5" id="KW-0238">DNA-binding</keyword>
<dbReference type="Gene3D" id="3.30.160.390">
    <property type="entry name" value="Integrase, DNA-binding domain"/>
    <property type="match status" value="1"/>
</dbReference>
<comment type="similarity">
    <text evidence="1">Belongs to the 'phage' integrase family.</text>
</comment>
<dbReference type="Gene3D" id="1.10.443.10">
    <property type="entry name" value="Intergrase catalytic core"/>
    <property type="match status" value="1"/>
</dbReference>
<evidence type="ECO:0000259" key="7">
    <source>
        <dbReference type="PROSITE" id="PS51900"/>
    </source>
</evidence>
<dbReference type="InterPro" id="IPR053876">
    <property type="entry name" value="Phage_int_M"/>
</dbReference>
<evidence type="ECO:0000313" key="9">
    <source>
        <dbReference type="Proteomes" id="UP001369958"/>
    </source>
</evidence>
<dbReference type="Pfam" id="PF13356">
    <property type="entry name" value="Arm-DNA-bind_3"/>
    <property type="match status" value="1"/>
</dbReference>
<dbReference type="InterPro" id="IPR011010">
    <property type="entry name" value="DNA_brk_join_enz"/>
</dbReference>
<dbReference type="InterPro" id="IPR044068">
    <property type="entry name" value="CB"/>
</dbReference>
<feature type="domain" description="Core-binding (CB)" evidence="7">
    <location>
        <begin position="111"/>
        <end position="198"/>
    </location>
</feature>
<dbReference type="Gene3D" id="1.10.150.130">
    <property type="match status" value="1"/>
</dbReference>
<dbReference type="SUPFAM" id="SSF56349">
    <property type="entry name" value="DNA breaking-rejoining enzymes"/>
    <property type="match status" value="1"/>
</dbReference>
<dbReference type="PANTHER" id="PTHR30629:SF2">
    <property type="entry name" value="PROPHAGE INTEGRASE INTS-RELATED"/>
    <property type="match status" value="1"/>
</dbReference>
<dbReference type="InterPro" id="IPR050808">
    <property type="entry name" value="Phage_Integrase"/>
</dbReference>
<dbReference type="Proteomes" id="UP001369958">
    <property type="component" value="Chromosome"/>
</dbReference>
<feature type="domain" description="Tyr recombinase" evidence="6">
    <location>
        <begin position="236"/>
        <end position="410"/>
    </location>
</feature>
<dbReference type="CDD" id="cd00801">
    <property type="entry name" value="INT_P4_C"/>
    <property type="match status" value="1"/>
</dbReference>
<dbReference type="InterPro" id="IPR010998">
    <property type="entry name" value="Integrase_recombinase_N"/>
</dbReference>
<dbReference type="EMBL" id="CP146275">
    <property type="protein sequence ID" value="WWT32656.1"/>
    <property type="molecule type" value="Genomic_DNA"/>
</dbReference>
<keyword evidence="4" id="KW-0233">DNA recombination</keyword>
<evidence type="ECO:0000313" key="8">
    <source>
        <dbReference type="EMBL" id="WWT32656.1"/>
    </source>
</evidence>
<name>A0ABZ2HYG1_9HYPH</name>
<protein>
    <submittedName>
        <fullName evidence="8">Tyrosine-type recombinase/integrase</fullName>
    </submittedName>
</protein>
<dbReference type="PROSITE" id="PS51898">
    <property type="entry name" value="TYR_RECOMBINASE"/>
    <property type="match status" value="1"/>
</dbReference>
<organism evidence="8 9">
    <name type="scientific">Pelagibacterium nitratireducens</name>
    <dbReference type="NCBI Taxonomy" id="1046114"/>
    <lineage>
        <taxon>Bacteria</taxon>
        <taxon>Pseudomonadati</taxon>
        <taxon>Pseudomonadota</taxon>
        <taxon>Alphaproteobacteria</taxon>
        <taxon>Hyphomicrobiales</taxon>
        <taxon>Devosiaceae</taxon>
        <taxon>Pelagibacterium</taxon>
    </lineage>
</organism>
<dbReference type="Pfam" id="PF00589">
    <property type="entry name" value="Phage_integrase"/>
    <property type="match status" value="1"/>
</dbReference>
<dbReference type="RefSeq" id="WP_338608078.1">
    <property type="nucleotide sequence ID" value="NZ_CP146275.1"/>
</dbReference>
<dbReference type="InterPro" id="IPR013762">
    <property type="entry name" value="Integrase-like_cat_sf"/>
</dbReference>
<evidence type="ECO:0000256" key="3">
    <source>
        <dbReference type="ARBA" id="ARBA00023125"/>
    </source>
</evidence>
<evidence type="ECO:0000256" key="5">
    <source>
        <dbReference type="PROSITE-ProRule" id="PRU01248"/>
    </source>
</evidence>
<dbReference type="InterPro" id="IPR025166">
    <property type="entry name" value="Integrase_DNA_bind_dom"/>
</dbReference>
<evidence type="ECO:0000256" key="1">
    <source>
        <dbReference type="ARBA" id="ARBA00008857"/>
    </source>
</evidence>
<reference evidence="8 9" key="1">
    <citation type="submission" date="2024-02" db="EMBL/GenBank/DDBJ databases">
        <title>Complete genome sequence of Pelagibacterium nitratireducens ZH15.</title>
        <authorList>
            <person name="Zhao L.H."/>
        </authorList>
    </citation>
    <scope>NUCLEOTIDE SEQUENCE [LARGE SCALE GENOMIC DNA]</scope>
    <source>
        <strain evidence="8 9">ZH15</strain>
    </source>
</reference>
<dbReference type="InterPro" id="IPR038488">
    <property type="entry name" value="Integrase_DNA-bd_sf"/>
</dbReference>
<dbReference type="PANTHER" id="PTHR30629">
    <property type="entry name" value="PROPHAGE INTEGRASE"/>
    <property type="match status" value="1"/>
</dbReference>
<dbReference type="Pfam" id="PF22022">
    <property type="entry name" value="Phage_int_M"/>
    <property type="match status" value="1"/>
</dbReference>
<evidence type="ECO:0000256" key="4">
    <source>
        <dbReference type="ARBA" id="ARBA00023172"/>
    </source>
</evidence>
<dbReference type="InterPro" id="IPR002104">
    <property type="entry name" value="Integrase_catalytic"/>
</dbReference>
<gene>
    <name evidence="8" type="ORF">V6617_16855</name>
</gene>
<evidence type="ECO:0000256" key="2">
    <source>
        <dbReference type="ARBA" id="ARBA00022908"/>
    </source>
</evidence>